<evidence type="ECO:0000313" key="2">
    <source>
        <dbReference type="EMBL" id="MBK6266043.1"/>
    </source>
</evidence>
<evidence type="ECO:0000259" key="1">
    <source>
        <dbReference type="PROSITE" id="PS51154"/>
    </source>
</evidence>
<dbReference type="PROSITE" id="PS51154">
    <property type="entry name" value="MACRO"/>
    <property type="match status" value="1"/>
</dbReference>
<dbReference type="AlphaFoldDB" id="A0A934WZF3"/>
<sequence length="175" mass="18572">MKLGNIKIEAVQGDIARQESITAIVNAANAQLQIGSGVAGAIHNAAGRGLSEECTPLAPIKPGEAVITGGHNLPNEYVIHVLGPVYGTDKPEDRILSDCYRNALELAEEREIESIAFPAISTGAFGYPFGDATDVALGTIKAVAPTLNHIKLIRFVLFSDSDLTVYKNKMKILSS</sequence>
<dbReference type="PANTHER" id="PTHR11106:SF27">
    <property type="entry name" value="MACRO DOMAIN-CONTAINING PROTEIN"/>
    <property type="match status" value="1"/>
</dbReference>
<organism evidence="2 3">
    <name type="scientific">Marivirga aurantiaca</name>
    <dbReference type="NCBI Taxonomy" id="2802615"/>
    <lineage>
        <taxon>Bacteria</taxon>
        <taxon>Pseudomonadati</taxon>
        <taxon>Bacteroidota</taxon>
        <taxon>Cytophagia</taxon>
        <taxon>Cytophagales</taxon>
        <taxon>Marivirgaceae</taxon>
        <taxon>Marivirga</taxon>
    </lineage>
</organism>
<name>A0A934WZF3_9BACT</name>
<gene>
    <name evidence="2" type="ORF">JKA74_13450</name>
</gene>
<dbReference type="SMART" id="SM00506">
    <property type="entry name" value="A1pp"/>
    <property type="match status" value="1"/>
</dbReference>
<dbReference type="SUPFAM" id="SSF52949">
    <property type="entry name" value="Macro domain-like"/>
    <property type="match status" value="1"/>
</dbReference>
<proteinExistence type="predicted"/>
<protein>
    <submittedName>
        <fullName evidence="2">Macro domain-containing protein</fullName>
    </submittedName>
</protein>
<dbReference type="InterPro" id="IPR002589">
    <property type="entry name" value="Macro_dom"/>
</dbReference>
<dbReference type="Pfam" id="PF01661">
    <property type="entry name" value="Macro"/>
    <property type="match status" value="1"/>
</dbReference>
<evidence type="ECO:0000313" key="3">
    <source>
        <dbReference type="Proteomes" id="UP000611723"/>
    </source>
</evidence>
<comment type="caution">
    <text evidence="2">The sequence shown here is derived from an EMBL/GenBank/DDBJ whole genome shotgun (WGS) entry which is preliminary data.</text>
</comment>
<dbReference type="EMBL" id="JAEQBW010000006">
    <property type="protein sequence ID" value="MBK6266043.1"/>
    <property type="molecule type" value="Genomic_DNA"/>
</dbReference>
<dbReference type="RefSeq" id="WP_201431727.1">
    <property type="nucleotide sequence ID" value="NZ_JAEQBW010000006.1"/>
</dbReference>
<reference evidence="2" key="1">
    <citation type="submission" date="2021-01" db="EMBL/GenBank/DDBJ databases">
        <title>Marivirga aurantiaca sp. nov., isolated from intertidal surface sediments.</title>
        <authorList>
            <person name="Zhang M."/>
        </authorList>
    </citation>
    <scope>NUCLEOTIDE SEQUENCE</scope>
    <source>
        <strain evidence="2">S37H4</strain>
    </source>
</reference>
<dbReference type="PANTHER" id="PTHR11106">
    <property type="entry name" value="GANGLIOSIDE INDUCED DIFFERENTIATION ASSOCIATED PROTEIN 2-RELATED"/>
    <property type="match status" value="1"/>
</dbReference>
<feature type="domain" description="Macro" evidence="1">
    <location>
        <begin position="1"/>
        <end position="174"/>
    </location>
</feature>
<dbReference type="InterPro" id="IPR043472">
    <property type="entry name" value="Macro_dom-like"/>
</dbReference>
<accession>A0A934WZF3</accession>
<keyword evidence="3" id="KW-1185">Reference proteome</keyword>
<dbReference type="Gene3D" id="3.40.220.10">
    <property type="entry name" value="Leucine Aminopeptidase, subunit E, domain 1"/>
    <property type="match status" value="1"/>
</dbReference>
<dbReference type="Proteomes" id="UP000611723">
    <property type="component" value="Unassembled WGS sequence"/>
</dbReference>